<dbReference type="Pfam" id="PF04305">
    <property type="entry name" value="DUF455"/>
    <property type="match status" value="1"/>
</dbReference>
<dbReference type="OrthoDB" id="9778629at2"/>
<sequence length="269" mass="31074">MNNLYDQAKHCFLTADPAEKVAATYEACSLWDGNKLEWQDGAAPLLLNEPGRLDKPEVVMPRDLGKRKMTKEEGRASLIHSLAHIELTAVNLAWDSVYRYRDMPLEYYQDWVQCAKEEASHFILLRDRLREMGYDYGSFPVHNELWKMAVSTADDLMDRMGIVHRAFEARALDVIPGTLKRFESMNDTAMTKALTIICNEEVGHVSSGTRWFRYRCEQQQLDPDTTFFSLLEKYMKKPPSGPFNNEARRKCGFTEAELAYLERNDGRKT</sequence>
<dbReference type="EMBL" id="SLZR01000001">
    <property type="protein sequence ID" value="TCS43695.1"/>
    <property type="molecule type" value="Genomic_DNA"/>
</dbReference>
<name>A0A4R3IC26_9GAMM</name>
<dbReference type="PANTHER" id="PTHR42782:SF4">
    <property type="entry name" value="DUF455 DOMAIN-CONTAINING PROTEIN"/>
    <property type="match status" value="1"/>
</dbReference>
<organism evidence="1 2">
    <name type="scientific">Reinekea marinisedimentorum</name>
    <dbReference type="NCBI Taxonomy" id="230495"/>
    <lineage>
        <taxon>Bacteria</taxon>
        <taxon>Pseudomonadati</taxon>
        <taxon>Pseudomonadota</taxon>
        <taxon>Gammaproteobacteria</taxon>
        <taxon>Oceanospirillales</taxon>
        <taxon>Saccharospirillaceae</taxon>
        <taxon>Reinekea</taxon>
    </lineage>
</organism>
<dbReference type="InterPro" id="IPR007402">
    <property type="entry name" value="DUF455"/>
</dbReference>
<accession>A0A4R3IC26</accession>
<keyword evidence="2" id="KW-1185">Reference proteome</keyword>
<reference evidence="1 2" key="1">
    <citation type="submission" date="2019-03" db="EMBL/GenBank/DDBJ databases">
        <title>Genomic Encyclopedia of Archaeal and Bacterial Type Strains, Phase II (KMG-II): from individual species to whole genera.</title>
        <authorList>
            <person name="Goeker M."/>
        </authorList>
    </citation>
    <scope>NUCLEOTIDE SEQUENCE [LARGE SCALE GENOMIC DNA]</scope>
    <source>
        <strain evidence="1 2">DSM 15388</strain>
    </source>
</reference>
<dbReference type="PANTHER" id="PTHR42782">
    <property type="entry name" value="SI:CH73-314G15.3"/>
    <property type="match status" value="1"/>
</dbReference>
<dbReference type="SUPFAM" id="SSF47240">
    <property type="entry name" value="Ferritin-like"/>
    <property type="match status" value="1"/>
</dbReference>
<dbReference type="Proteomes" id="UP000295793">
    <property type="component" value="Unassembled WGS sequence"/>
</dbReference>
<dbReference type="InterPro" id="IPR011197">
    <property type="entry name" value="UCP012318"/>
</dbReference>
<evidence type="ECO:0000313" key="2">
    <source>
        <dbReference type="Proteomes" id="UP000295793"/>
    </source>
</evidence>
<comment type="caution">
    <text evidence="1">The sequence shown here is derived from an EMBL/GenBank/DDBJ whole genome shotgun (WGS) entry which is preliminary data.</text>
</comment>
<protein>
    <submittedName>
        <fullName evidence="1">Uncharacterized ferritin-like protein (DUF455 family)</fullName>
    </submittedName>
</protein>
<evidence type="ECO:0000313" key="1">
    <source>
        <dbReference type="EMBL" id="TCS43695.1"/>
    </source>
</evidence>
<dbReference type="PIRSF" id="PIRSF012318">
    <property type="entry name" value="UCP012318"/>
    <property type="match status" value="1"/>
</dbReference>
<dbReference type="RefSeq" id="WP_132698656.1">
    <property type="nucleotide sequence ID" value="NZ_SLZR01000001.1"/>
</dbReference>
<dbReference type="AlphaFoldDB" id="A0A4R3IC26"/>
<gene>
    <name evidence="1" type="ORF">BCF53_10137</name>
</gene>
<dbReference type="CDD" id="cd00657">
    <property type="entry name" value="Ferritin_like"/>
    <property type="match status" value="1"/>
</dbReference>
<proteinExistence type="predicted"/>
<dbReference type="InterPro" id="IPR009078">
    <property type="entry name" value="Ferritin-like_SF"/>
</dbReference>